<dbReference type="PROSITE" id="PS51194">
    <property type="entry name" value="HELICASE_CTER"/>
    <property type="match status" value="1"/>
</dbReference>
<dbReference type="Proteomes" id="UP000314980">
    <property type="component" value="Unassembled WGS sequence"/>
</dbReference>
<dbReference type="Gene3D" id="3.40.50.300">
    <property type="entry name" value="P-loop containing nucleotide triphosphate hydrolases"/>
    <property type="match status" value="1"/>
</dbReference>
<dbReference type="Ensembl" id="ENSLCAT00010052515.1">
    <property type="protein sequence ID" value="ENSLCAP00010051177.1"/>
    <property type="gene ID" value="ENSLCAG00010023732.1"/>
</dbReference>
<dbReference type="InterPro" id="IPR001005">
    <property type="entry name" value="SANT/Myb"/>
</dbReference>
<feature type="region of interest" description="Disordered" evidence="9">
    <location>
        <begin position="1355"/>
        <end position="1397"/>
    </location>
</feature>
<dbReference type="SUPFAM" id="SSF52540">
    <property type="entry name" value="P-loop containing nucleoside triphosphate hydrolases"/>
    <property type="match status" value="2"/>
</dbReference>
<evidence type="ECO:0000256" key="1">
    <source>
        <dbReference type="ARBA" id="ARBA00004123"/>
    </source>
</evidence>
<keyword evidence="8" id="KW-0539">Nucleus</keyword>
<dbReference type="Gene3D" id="1.20.120.850">
    <property type="entry name" value="SWI2/SNF2 ATPases, N-terminal domain"/>
    <property type="match status" value="1"/>
</dbReference>
<name>A0A4W6FJH0_LATCA</name>
<evidence type="ECO:0000259" key="11">
    <source>
        <dbReference type="PROSITE" id="PS51192"/>
    </source>
</evidence>
<dbReference type="GO" id="GO:0006325">
    <property type="term" value="P:chromatin organization"/>
    <property type="evidence" value="ECO:0007669"/>
    <property type="project" value="UniProtKB-KW"/>
</dbReference>
<feature type="region of interest" description="Disordered" evidence="9">
    <location>
        <begin position="1483"/>
        <end position="1517"/>
    </location>
</feature>
<keyword evidence="7" id="KW-0238">DNA-binding</keyword>
<dbReference type="Gene3D" id="1.10.10.60">
    <property type="entry name" value="Homeodomain-like"/>
    <property type="match status" value="1"/>
</dbReference>
<feature type="compositionally biased region" description="Low complexity" evidence="9">
    <location>
        <begin position="1368"/>
        <end position="1383"/>
    </location>
</feature>
<dbReference type="GO" id="GO:0006281">
    <property type="term" value="P:DNA repair"/>
    <property type="evidence" value="ECO:0007669"/>
    <property type="project" value="TreeGrafter"/>
</dbReference>
<dbReference type="SMART" id="SM00487">
    <property type="entry name" value="DEXDc"/>
    <property type="match status" value="1"/>
</dbReference>
<dbReference type="PANTHER" id="PTHR46459:SF1">
    <property type="entry name" value="E1A-BINDING PROTEIN P400"/>
    <property type="match status" value="1"/>
</dbReference>
<feature type="compositionally biased region" description="Polar residues" evidence="9">
    <location>
        <begin position="505"/>
        <end position="514"/>
    </location>
</feature>
<feature type="compositionally biased region" description="Polar residues" evidence="9">
    <location>
        <begin position="1501"/>
        <end position="1511"/>
    </location>
</feature>
<feature type="compositionally biased region" description="Polar residues" evidence="9">
    <location>
        <begin position="1483"/>
        <end position="1494"/>
    </location>
</feature>
<dbReference type="GO" id="GO:0003677">
    <property type="term" value="F:DNA binding"/>
    <property type="evidence" value="ECO:0007669"/>
    <property type="project" value="UniProtKB-KW"/>
</dbReference>
<proteinExistence type="predicted"/>
<evidence type="ECO:0000313" key="15">
    <source>
        <dbReference type="Proteomes" id="UP000314980"/>
    </source>
</evidence>
<dbReference type="PROSITE" id="PS51192">
    <property type="entry name" value="HELICASE_ATP_BIND_1"/>
    <property type="match status" value="1"/>
</dbReference>
<feature type="compositionally biased region" description="Low complexity" evidence="9">
    <location>
        <begin position="39"/>
        <end position="50"/>
    </location>
</feature>
<accession>A0A4W6FJH0</accession>
<keyword evidence="3" id="KW-0378">Hydrolase</keyword>
<evidence type="ECO:0000313" key="14">
    <source>
        <dbReference type="Ensembl" id="ENSLCAP00010051177.1"/>
    </source>
</evidence>
<keyword evidence="15" id="KW-1185">Reference proteome</keyword>
<dbReference type="Pfam" id="PF00271">
    <property type="entry name" value="Helicase_C"/>
    <property type="match status" value="1"/>
</dbReference>
<dbReference type="GO" id="GO:0016787">
    <property type="term" value="F:hydrolase activity"/>
    <property type="evidence" value="ECO:0007669"/>
    <property type="project" value="UniProtKB-KW"/>
</dbReference>
<feature type="compositionally biased region" description="Polar residues" evidence="9">
    <location>
        <begin position="1384"/>
        <end position="1397"/>
    </location>
</feature>
<evidence type="ECO:0000256" key="2">
    <source>
        <dbReference type="ARBA" id="ARBA00022741"/>
    </source>
</evidence>
<evidence type="ECO:0000259" key="13">
    <source>
        <dbReference type="PROSITE" id="PS51204"/>
    </source>
</evidence>
<dbReference type="PROSITE" id="PS51204">
    <property type="entry name" value="HSA"/>
    <property type="match status" value="1"/>
</dbReference>
<keyword evidence="2" id="KW-0547">Nucleotide-binding</keyword>
<dbReference type="GO" id="GO:0005524">
    <property type="term" value="F:ATP binding"/>
    <property type="evidence" value="ECO:0007669"/>
    <property type="project" value="UniProtKB-KW"/>
</dbReference>
<dbReference type="CDD" id="cd18793">
    <property type="entry name" value="SF2_C_SNF"/>
    <property type="match status" value="1"/>
</dbReference>
<dbReference type="InterPro" id="IPR038718">
    <property type="entry name" value="SNF2-like_sf"/>
</dbReference>
<feature type="domain" description="HSA" evidence="13">
    <location>
        <begin position="723"/>
        <end position="795"/>
    </location>
</feature>
<evidence type="ECO:0000256" key="7">
    <source>
        <dbReference type="ARBA" id="ARBA00023125"/>
    </source>
</evidence>
<keyword evidence="5" id="KW-0067">ATP-binding</keyword>
<evidence type="ECO:0000256" key="8">
    <source>
        <dbReference type="ARBA" id="ARBA00023242"/>
    </source>
</evidence>
<dbReference type="InterPro" id="IPR001650">
    <property type="entry name" value="Helicase_C-like"/>
</dbReference>
<dbReference type="CDD" id="cd00167">
    <property type="entry name" value="SANT"/>
    <property type="match status" value="1"/>
</dbReference>
<feature type="compositionally biased region" description="Polar residues" evidence="9">
    <location>
        <begin position="1"/>
        <end position="38"/>
    </location>
</feature>
<organism evidence="14 15">
    <name type="scientific">Lates calcarifer</name>
    <name type="common">Barramundi</name>
    <name type="synonym">Holocentrus calcarifer</name>
    <dbReference type="NCBI Taxonomy" id="8187"/>
    <lineage>
        <taxon>Eukaryota</taxon>
        <taxon>Metazoa</taxon>
        <taxon>Chordata</taxon>
        <taxon>Craniata</taxon>
        <taxon>Vertebrata</taxon>
        <taxon>Euteleostomi</taxon>
        <taxon>Actinopterygii</taxon>
        <taxon>Neopterygii</taxon>
        <taxon>Teleostei</taxon>
        <taxon>Neoteleostei</taxon>
        <taxon>Acanthomorphata</taxon>
        <taxon>Carangaria</taxon>
        <taxon>Carangaria incertae sedis</taxon>
        <taxon>Centropomidae</taxon>
        <taxon>Lates</taxon>
    </lineage>
</organism>
<feature type="region of interest" description="Disordered" evidence="9">
    <location>
        <begin position="1"/>
        <end position="52"/>
    </location>
</feature>
<dbReference type="InterPro" id="IPR014001">
    <property type="entry name" value="Helicase_ATP-bd"/>
</dbReference>
<dbReference type="InterPro" id="IPR014012">
    <property type="entry name" value="HSA_dom"/>
</dbReference>
<dbReference type="GeneTree" id="ENSGT00940000154764"/>
<dbReference type="SMART" id="SM00573">
    <property type="entry name" value="HSA"/>
    <property type="match status" value="1"/>
</dbReference>
<reference evidence="14" key="2">
    <citation type="submission" date="2025-08" db="UniProtKB">
        <authorList>
            <consortium name="Ensembl"/>
        </authorList>
    </citation>
    <scope>IDENTIFICATION</scope>
</reference>
<dbReference type="InterPro" id="IPR031575">
    <property type="entry name" value="EP400_N"/>
</dbReference>
<evidence type="ECO:0000256" key="6">
    <source>
        <dbReference type="ARBA" id="ARBA00022853"/>
    </source>
</evidence>
<dbReference type="InterPro" id="IPR027417">
    <property type="entry name" value="P-loop_NTPase"/>
</dbReference>
<dbReference type="GO" id="GO:0035267">
    <property type="term" value="C:NuA4 histone acetyltransferase complex"/>
    <property type="evidence" value="ECO:0007669"/>
    <property type="project" value="TreeGrafter"/>
</dbReference>
<reference evidence="15" key="1">
    <citation type="submission" date="2015-09" db="EMBL/GenBank/DDBJ databases">
        <authorList>
            <person name="Sai Rama Sridatta P."/>
        </authorList>
    </citation>
    <scope>NUCLEOTIDE SEQUENCE [LARGE SCALE GENOMIC DNA]</scope>
</reference>
<dbReference type="InterPro" id="IPR049730">
    <property type="entry name" value="SNF2/RAD54-like_C"/>
</dbReference>
<reference evidence="14" key="3">
    <citation type="submission" date="2025-09" db="UniProtKB">
        <authorList>
            <consortium name="Ensembl"/>
        </authorList>
    </citation>
    <scope>IDENTIFICATION</scope>
</reference>
<evidence type="ECO:0000256" key="4">
    <source>
        <dbReference type="ARBA" id="ARBA00022806"/>
    </source>
</evidence>
<gene>
    <name evidence="14" type="primary">EP400</name>
</gene>
<dbReference type="Pfam" id="PF07529">
    <property type="entry name" value="HSA"/>
    <property type="match status" value="1"/>
</dbReference>
<feature type="region of interest" description="Disordered" evidence="9">
    <location>
        <begin position="493"/>
        <end position="532"/>
    </location>
</feature>
<evidence type="ECO:0000256" key="3">
    <source>
        <dbReference type="ARBA" id="ARBA00022801"/>
    </source>
</evidence>
<dbReference type="Gene3D" id="3.40.50.10810">
    <property type="entry name" value="Tandem AAA-ATPase domain"/>
    <property type="match status" value="1"/>
</dbReference>
<dbReference type="GO" id="GO:0003682">
    <property type="term" value="F:chromatin binding"/>
    <property type="evidence" value="ECO:0007669"/>
    <property type="project" value="TreeGrafter"/>
</dbReference>
<keyword evidence="6" id="KW-0156">Chromatin regulator</keyword>
<dbReference type="InterPro" id="IPR000330">
    <property type="entry name" value="SNF2_N"/>
</dbReference>
<dbReference type="PANTHER" id="PTHR46459">
    <property type="entry name" value="E1A-BINDING PROTEIN P400-RELATED"/>
    <property type="match status" value="1"/>
</dbReference>
<feature type="region of interest" description="Disordered" evidence="9">
    <location>
        <begin position="1870"/>
        <end position="1894"/>
    </location>
</feature>
<keyword evidence="4" id="KW-0347">Helicase</keyword>
<evidence type="ECO:0000259" key="10">
    <source>
        <dbReference type="PROSITE" id="PS50090"/>
    </source>
</evidence>
<feature type="domain" description="Helicase ATP-binding" evidence="11">
    <location>
        <begin position="978"/>
        <end position="1143"/>
    </location>
</feature>
<evidence type="ECO:0000256" key="9">
    <source>
        <dbReference type="SAM" id="MobiDB-lite"/>
    </source>
</evidence>
<dbReference type="Pfam" id="PF00176">
    <property type="entry name" value="SNF2-rel_dom"/>
    <property type="match status" value="1"/>
</dbReference>
<protein>
    <submittedName>
        <fullName evidence="14">E1A binding protein p400</fullName>
    </submittedName>
</protein>
<dbReference type="FunFam" id="3.40.50.10810:FF:000005">
    <property type="entry name" value="Photoperiod-independent early flowering 1"/>
    <property type="match status" value="1"/>
</dbReference>
<evidence type="ECO:0000259" key="12">
    <source>
        <dbReference type="PROSITE" id="PS51194"/>
    </source>
</evidence>
<comment type="subcellular location">
    <subcellularLocation>
        <location evidence="1">Nucleus</location>
    </subcellularLocation>
</comment>
<evidence type="ECO:0000256" key="5">
    <source>
        <dbReference type="ARBA" id="ARBA00022840"/>
    </source>
</evidence>
<dbReference type="PROSITE" id="PS50090">
    <property type="entry name" value="MYB_LIKE"/>
    <property type="match status" value="1"/>
</dbReference>
<feature type="domain" description="Myb-like" evidence="10">
    <location>
        <begin position="2109"/>
        <end position="2170"/>
    </location>
</feature>
<feature type="domain" description="Helicase C-terminal" evidence="12">
    <location>
        <begin position="1660"/>
        <end position="1816"/>
    </location>
</feature>
<feature type="region of interest" description="Disordered" evidence="9">
    <location>
        <begin position="2274"/>
        <end position="2305"/>
    </location>
</feature>
<dbReference type="Pfam" id="PF15790">
    <property type="entry name" value="EP400_N"/>
    <property type="match status" value="1"/>
</dbReference>
<dbReference type="GO" id="GO:0000812">
    <property type="term" value="C:Swr1 complex"/>
    <property type="evidence" value="ECO:0007669"/>
    <property type="project" value="TreeGrafter"/>
</dbReference>
<sequence length="2628" mass="290613">MHHGSGSQNMQRQLQRSKSVSGSEQATVNHPQSPVTTFSSAASPSAPQSPNYQIIMSRSPVTGQNMNITLQNVGQMVTGNQQITLTPLPIQNPASPGFQHTTPQWRFEHAPSSYIQVTSPVPQPMQPQSPTQHSPVSLQGVTRAGAPAAALGVCGQSPTRFVEAGMLVRQISLGSPSGSGHFVYQEGTALAQIAPATPGQVQLASAGAPGSVRERRLSQPHSQTGGTIHHLGPQSPVATGAAHPNLGSPGHITTSNLPPQISSIIQGQLARPMIFEKTPQGVVAGVGTTATATFSIPTSIPPSSPSLTSPPQGIPNNPLAPTSMAVGTMKKQVPKKLEEIAPSTPEIAQLRKQCLEHHNKKMENLKEVFKEYLIELFFLQHLQGNMMDYLAFKKKPCVPLYTYLRQNDLDLEDEEEEEEQSEVINDEVLHWLAVNVRSTKNFMRQQAMVQADQAKRSRIDVGRHGLIFQHPGVAPLGSPGVPLQQLMPTAQGGMPPTPQAVQIAGQKQNQQQYDPSKGPPVQNAASLHTPPPQLPGRLPQGALPMAGLPMTLSQQAQLVENTAQPGGQLQAQVKVQTGAPVLTTVNPHTQLQDFFFLISLQTVALARPGTDSNQPVQRIMTNSISMTSMSPAPLSTSSSVTTPHTASPLRALGSNINPSTQSKLTGTNGISTVKIGGFGQTATMQSSQEGSQDKQVEQAKLESQVHQRISELRKEGQWSASRLPKLVEASRPKSHWDYLLEEMQWMAADFAQERRWKEAAAKKLVRTCARYHQEQKKSEERSKKEREIHLRHIASTIAREVEFFWSNIEQVVEIKLQFEIYEKRLKALSLQKALAKVPDEESTIEEQEAMEGEADHKTELVNLAKDGIYLLILLCYANDSKIVDIFYFSEMENPVRSPPEAVLIDSLLSVDQYRGADKATSCDSDGKPARDIAEVAAATELILPKGSLRTTSTTRNPAPFLLHGSLREYQQIGVDWLVNLHKKHLNGILADETGLGKTVQTVAYMAHLAGQEGIWGPHLIVVRTCKLLSWEVEFKRWCPGLKILLYLGNRRERRSKRMWWGEANSFHVCVTSYKLLMKDQSHFLRRRWRHLVLDEVQLIKNMTEKHWETVFALRSEQRILLINTPLQNTLKELWTMIHFLLPGITRPYSDFPVKAGTDQNQDYCHKLVIRLHRVGTPFILRRSKRDVEKQLPKKYEHILKCRLSSRQKSLYEDILTQPGAQEALKTGHFVSVLQVLIQLQRVCNHPELVVPRENSSSYFCSSLQYSVPSLVLEALQNDSAKIANMSIFDLINNENTLTRYQTEEVVPKLKVSQQLIEEIYTGPDPPPRPKQCPIKPMRLFQPVQYGTKPEGRLAAITSAPGQHPPSSPATSTSASSTSQSAQSRGKSPVTTANTTATSHGGDVVKIAQLANIAGSQNRISQPETPVTLQFQGNKFTLSPSQLRQLTTGQPLQLQGNILQIVSAPGQQIIRPQGSMVMQTMPQAVPASNASSTPGTPHPALTTAQQGDSLTSSEEKTQQLKERLSRLFEANERRCSRRVLYGSDLVQACTLTSEPGLSALTAGGWRWVGRESCLRAQRTCVATTSALQSTLLLVCVVPRAVAPPPHLYAANPPVPYSLEQKSLRCRLQEACAPHSADIHRLASRRLFHFPDLQLMQMDSGKLEALAILLQKLRSESRRVLIFTQMVKMLDILEAFLDYRQLTYVRLDESFTPDERQNMKKFNRNRQVFCSILTNRCCSAVGTVFDADTIIFYDTDLNPSMDAHTQEWCDKIGRSKDIHIYRLESGNSIEEKLLKNGTKDLIREVAAQGTDYTLAFLTQRTIQDLFEVEAGSGEKVEEFVVLHQEPSASEAISPRVARPYIQALHSIDLDSLPEQEEEHKESAEDNQELESQAKEEPAQIEELNAVMEQLTPIERYALHYLEYLHISDDETERLECSKRGWELQQLQKLKEEEEERQMMEGDEDLFTYTREDAYNMEYVFDAEDGHTEIMPLWTPPTPPQDDNDIYIDSVMMLMYDTTPMPESKLPPIYIRKEHKRLKMDPSAAARKKKKGHGETVIPPRSLFEKASMLKVRREGKDQKKNFSLKQQAPFAKPLPSLVKPAMEAGQDNPEWLISEDWALLQAVKQLLELPLNLTIVSPAHTPNWDLVSDVVNSCSRIYRSPKQCRNRYENVIIPREEGKSKNSRPLRTCQIYTQDDNATHIQLYNSRFELMKIIASKRSPPIKPLLGMNPFQKNPKHASVLAESGISYDKPLPPIQVASQRAERIAKEKKALAEQQKAQQLAQQQQAGAPQTQAAPGQAQAPAAGQAQAQVPQAAPVAGAAAVPNAAVLVRMQTSSTNMIQHIVRFKRTTVGGNVIVNTVAGVPPTSFPANKRLASPVIAGTLSPAGAAGAQVVHTQQRPVTAAATPAEVVAIATGQGVRAVTQVTASAVVSTTLSPVQSQARPLVTQVTSATGMQLPQKPLTPAHLQMLRQQQLQQHQQQQQQQQQQQAAVAKPVAKSQVHHQQHIYIATQNFIENKEVGMLSLCSVVPQKHGPLYILVLSSVYVPSQTRVPTQAQAGQTAQVTLTKPPVVSVPAVVSSAGVTTLPVTVAGISVAIAGTQKTGVFKVWILVFFSDYDCCSSCPCGQFMN</sequence>
<dbReference type="GO" id="GO:0004386">
    <property type="term" value="F:helicase activity"/>
    <property type="evidence" value="ECO:0007669"/>
    <property type="project" value="UniProtKB-KW"/>
</dbReference>